<keyword evidence="12" id="KW-0012">Acyltransferase</keyword>
<keyword evidence="11" id="KW-1208">Phospholipid metabolism</keyword>
<evidence type="ECO:0000256" key="14">
    <source>
        <dbReference type="SAM" id="Phobius"/>
    </source>
</evidence>
<keyword evidence="6 14" id="KW-0812">Transmembrane</keyword>
<evidence type="ECO:0000256" key="7">
    <source>
        <dbReference type="ARBA" id="ARBA00022989"/>
    </source>
</evidence>
<evidence type="ECO:0000256" key="8">
    <source>
        <dbReference type="ARBA" id="ARBA00023098"/>
    </source>
</evidence>
<dbReference type="OrthoDB" id="406287at2759"/>
<feature type="transmembrane region" description="Helical" evidence="14">
    <location>
        <begin position="459"/>
        <end position="480"/>
    </location>
</feature>
<proteinExistence type="inferred from homology"/>
<evidence type="ECO:0000256" key="9">
    <source>
        <dbReference type="ARBA" id="ARBA00023136"/>
    </source>
</evidence>
<evidence type="ECO:0000256" key="12">
    <source>
        <dbReference type="ARBA" id="ARBA00023315"/>
    </source>
</evidence>
<keyword evidence="4" id="KW-0444">Lipid biosynthesis</keyword>
<feature type="transmembrane region" description="Helical" evidence="14">
    <location>
        <begin position="287"/>
        <end position="309"/>
    </location>
</feature>
<evidence type="ECO:0000256" key="1">
    <source>
        <dbReference type="ARBA" id="ARBA00004141"/>
    </source>
</evidence>
<comment type="subcellular location">
    <subcellularLocation>
        <location evidence="1">Membrane</location>
        <topology evidence="1">Multi-pass membrane protein</topology>
    </subcellularLocation>
</comment>
<feature type="region of interest" description="Disordered" evidence="13">
    <location>
        <begin position="525"/>
        <end position="613"/>
    </location>
</feature>
<feature type="compositionally biased region" description="Polar residues" evidence="13">
    <location>
        <begin position="526"/>
        <end position="540"/>
    </location>
</feature>
<protein>
    <recommendedName>
        <fullName evidence="3">Glycerophosphocholine acyltransferase 1</fullName>
    </recommendedName>
</protein>
<feature type="transmembrane region" description="Helical" evidence="14">
    <location>
        <begin position="397"/>
        <end position="418"/>
    </location>
</feature>
<evidence type="ECO:0000313" key="16">
    <source>
        <dbReference type="Proteomes" id="UP000799766"/>
    </source>
</evidence>
<evidence type="ECO:0000313" key="15">
    <source>
        <dbReference type="EMBL" id="KAF2461667.1"/>
    </source>
</evidence>
<dbReference type="AlphaFoldDB" id="A0A6A6PD48"/>
<name>A0A6A6PD48_9PEZI</name>
<dbReference type="GO" id="GO:0016020">
    <property type="term" value="C:membrane"/>
    <property type="evidence" value="ECO:0007669"/>
    <property type="project" value="UniProtKB-SubCell"/>
</dbReference>
<keyword evidence="8" id="KW-0443">Lipid metabolism</keyword>
<dbReference type="PANTHER" id="PTHR31201">
    <property type="entry name" value="OS01G0585100 PROTEIN"/>
    <property type="match status" value="1"/>
</dbReference>
<feature type="compositionally biased region" description="Basic and acidic residues" evidence="13">
    <location>
        <begin position="568"/>
        <end position="586"/>
    </location>
</feature>
<feature type="region of interest" description="Disordered" evidence="13">
    <location>
        <begin position="1"/>
        <end position="79"/>
    </location>
</feature>
<feature type="compositionally biased region" description="Basic and acidic residues" evidence="13">
    <location>
        <begin position="541"/>
        <end position="557"/>
    </location>
</feature>
<dbReference type="EMBL" id="MU001671">
    <property type="protein sequence ID" value="KAF2461667.1"/>
    <property type="molecule type" value="Genomic_DNA"/>
</dbReference>
<feature type="compositionally biased region" description="Low complexity" evidence="13">
    <location>
        <begin position="47"/>
        <end position="65"/>
    </location>
</feature>
<evidence type="ECO:0000256" key="5">
    <source>
        <dbReference type="ARBA" id="ARBA00022679"/>
    </source>
</evidence>
<evidence type="ECO:0000256" key="11">
    <source>
        <dbReference type="ARBA" id="ARBA00023264"/>
    </source>
</evidence>
<sequence length="613" mass="69172">MIAVAFPKRPAGPRPFHRRTPSSLSSVPEDLPVMTSAQDEMALTPLASSDSSAAVSSVAQKSKSQPELSTDSGLSAQVLPGDMTHGVAALQTDRTSQATSPGSKSSGLGIATPSSFSQTPRALSRRTSLSSSSQDEDDGYVPPIDRLTVFDFLENLALPSRLEKLQTSLQAQGEKVRRHQERLRSRGINAKDRVVDEWRRRIPTPADDQLDKYKKRMRDGVDRLGKQWDDSKAVTIREKISFISGVLNVFVSGYLIGAFPQYFHYWYTAQLCYFMPIRYYKYHKIGYHYFLADLCYYTNFLLILSIWVFPNSKRLFISTYCLAFGNNAVAIAMWRNSLVFHSLDKVTSLFIHIMPCVTLHCLVHLIPPSLQLQRFPAIHTIAYSEPSSPQHYTLSEMIIYATIPYAIWQLSYHFFITVRRREKIAAGRPTSFTWLRKSYAPTWIGRLVLSLPEQLQEAAFMLIQYVYALLTMVPCPLWFWSRWASAAFLATVFTWSVYNGATYYIEYYGKRFQRELEALKQDVAKWQSSPDAGPSNSSQRGGEEAEKDEGKMEKKPDNVQPMSAPAKAADEKKVGNECEDEKRRSSIEQIPLLDEKSDGTIGSGGKSTGVEVN</sequence>
<keyword evidence="7 14" id="KW-1133">Transmembrane helix</keyword>
<evidence type="ECO:0000256" key="2">
    <source>
        <dbReference type="ARBA" id="ARBA00006675"/>
    </source>
</evidence>
<reference evidence="15" key="1">
    <citation type="journal article" date="2020" name="Stud. Mycol.">
        <title>101 Dothideomycetes genomes: a test case for predicting lifestyles and emergence of pathogens.</title>
        <authorList>
            <person name="Haridas S."/>
            <person name="Albert R."/>
            <person name="Binder M."/>
            <person name="Bloem J."/>
            <person name="Labutti K."/>
            <person name="Salamov A."/>
            <person name="Andreopoulos B."/>
            <person name="Baker S."/>
            <person name="Barry K."/>
            <person name="Bills G."/>
            <person name="Bluhm B."/>
            <person name="Cannon C."/>
            <person name="Castanera R."/>
            <person name="Culley D."/>
            <person name="Daum C."/>
            <person name="Ezra D."/>
            <person name="Gonzalez J."/>
            <person name="Henrissat B."/>
            <person name="Kuo A."/>
            <person name="Liang C."/>
            <person name="Lipzen A."/>
            <person name="Lutzoni F."/>
            <person name="Magnuson J."/>
            <person name="Mondo S."/>
            <person name="Nolan M."/>
            <person name="Ohm R."/>
            <person name="Pangilinan J."/>
            <person name="Park H.-J."/>
            <person name="Ramirez L."/>
            <person name="Alfaro M."/>
            <person name="Sun H."/>
            <person name="Tritt A."/>
            <person name="Yoshinaga Y."/>
            <person name="Zwiers L.-H."/>
            <person name="Turgeon B."/>
            <person name="Goodwin S."/>
            <person name="Spatafora J."/>
            <person name="Crous P."/>
            <person name="Grigoriev I."/>
        </authorList>
    </citation>
    <scope>NUCLEOTIDE SEQUENCE</scope>
    <source>
        <strain evidence="15">ATCC 16933</strain>
    </source>
</reference>
<dbReference type="Proteomes" id="UP000799766">
    <property type="component" value="Unassembled WGS sequence"/>
</dbReference>
<gene>
    <name evidence="15" type="ORF">BDY21DRAFT_278913</name>
</gene>
<dbReference type="GO" id="GO:0006656">
    <property type="term" value="P:phosphatidylcholine biosynthetic process"/>
    <property type="evidence" value="ECO:0007669"/>
    <property type="project" value="TreeGrafter"/>
</dbReference>
<feature type="compositionally biased region" description="Polar residues" evidence="13">
    <location>
        <begin position="66"/>
        <end position="75"/>
    </location>
</feature>
<keyword evidence="5" id="KW-0808">Transferase</keyword>
<feature type="compositionally biased region" description="Polar residues" evidence="13">
    <location>
        <begin position="92"/>
        <end position="121"/>
    </location>
</feature>
<evidence type="ECO:0000256" key="6">
    <source>
        <dbReference type="ARBA" id="ARBA00022692"/>
    </source>
</evidence>
<dbReference type="Pfam" id="PF10998">
    <property type="entry name" value="DUF2838"/>
    <property type="match status" value="1"/>
</dbReference>
<evidence type="ECO:0000256" key="10">
    <source>
        <dbReference type="ARBA" id="ARBA00023209"/>
    </source>
</evidence>
<feature type="transmembrane region" description="Helical" evidence="14">
    <location>
        <begin position="346"/>
        <end position="366"/>
    </location>
</feature>
<dbReference type="PANTHER" id="PTHR31201:SF1">
    <property type="entry name" value="GLYCEROPHOSPHOCHOLINE ACYLTRANSFERASE 1"/>
    <property type="match status" value="1"/>
</dbReference>
<evidence type="ECO:0000256" key="3">
    <source>
        <dbReference type="ARBA" id="ARBA00019082"/>
    </source>
</evidence>
<comment type="similarity">
    <text evidence="2">Belongs to the GPC1 family.</text>
</comment>
<evidence type="ECO:0000256" key="4">
    <source>
        <dbReference type="ARBA" id="ARBA00022516"/>
    </source>
</evidence>
<keyword evidence="16" id="KW-1185">Reference proteome</keyword>
<feature type="transmembrane region" description="Helical" evidence="14">
    <location>
        <begin position="486"/>
        <end position="505"/>
    </location>
</feature>
<evidence type="ECO:0000256" key="13">
    <source>
        <dbReference type="SAM" id="MobiDB-lite"/>
    </source>
</evidence>
<keyword evidence="10" id="KW-0594">Phospholipid biosynthesis</keyword>
<dbReference type="GO" id="GO:0016746">
    <property type="term" value="F:acyltransferase activity"/>
    <property type="evidence" value="ECO:0007669"/>
    <property type="project" value="UniProtKB-KW"/>
</dbReference>
<feature type="transmembrane region" description="Helical" evidence="14">
    <location>
        <begin position="240"/>
        <end position="257"/>
    </location>
</feature>
<dbReference type="InterPro" id="IPR021261">
    <property type="entry name" value="GPCAT"/>
</dbReference>
<feature type="region of interest" description="Disordered" evidence="13">
    <location>
        <begin position="92"/>
        <end position="140"/>
    </location>
</feature>
<feature type="transmembrane region" description="Helical" evidence="14">
    <location>
        <begin position="315"/>
        <end position="334"/>
    </location>
</feature>
<organism evidence="15 16">
    <name type="scientific">Lineolata rhizophorae</name>
    <dbReference type="NCBI Taxonomy" id="578093"/>
    <lineage>
        <taxon>Eukaryota</taxon>
        <taxon>Fungi</taxon>
        <taxon>Dikarya</taxon>
        <taxon>Ascomycota</taxon>
        <taxon>Pezizomycotina</taxon>
        <taxon>Dothideomycetes</taxon>
        <taxon>Dothideomycetes incertae sedis</taxon>
        <taxon>Lineolatales</taxon>
        <taxon>Lineolataceae</taxon>
        <taxon>Lineolata</taxon>
    </lineage>
</organism>
<keyword evidence="9 14" id="KW-0472">Membrane</keyword>
<accession>A0A6A6PD48</accession>